<protein>
    <recommendedName>
        <fullName evidence="3">Lactococcin 972 family bacteriocin</fullName>
    </recommendedName>
</protein>
<dbReference type="AlphaFoldDB" id="A0A291KJM7"/>
<dbReference type="RefSeq" id="WP_080712982.1">
    <property type="nucleotide sequence ID" value="NZ_CBCPKC010000001.1"/>
</dbReference>
<organism evidence="1 2">
    <name type="scientific">Brochothrix thermosphacta</name>
    <name type="common">Microbacterium thermosphactum</name>
    <dbReference type="NCBI Taxonomy" id="2756"/>
    <lineage>
        <taxon>Bacteria</taxon>
        <taxon>Bacillati</taxon>
        <taxon>Bacillota</taxon>
        <taxon>Bacilli</taxon>
        <taxon>Bacillales</taxon>
        <taxon>Listeriaceae</taxon>
        <taxon>Brochothrix</taxon>
    </lineage>
</organism>
<evidence type="ECO:0000313" key="1">
    <source>
        <dbReference type="EMBL" id="ATF27283.1"/>
    </source>
</evidence>
<evidence type="ECO:0000313" key="2">
    <source>
        <dbReference type="Proteomes" id="UP000243591"/>
    </source>
</evidence>
<dbReference type="STRING" id="2756.BFR44_04635"/>
<dbReference type="KEGG" id="bths:CNY62_11430"/>
<gene>
    <name evidence="1" type="ORF">CNY62_11430</name>
</gene>
<dbReference type="EMBL" id="CP023483">
    <property type="protein sequence ID" value="ATF27283.1"/>
    <property type="molecule type" value="Genomic_DNA"/>
</dbReference>
<evidence type="ECO:0008006" key="3">
    <source>
        <dbReference type="Google" id="ProtNLM"/>
    </source>
</evidence>
<keyword evidence="2" id="KW-1185">Reference proteome</keyword>
<dbReference type="Proteomes" id="UP000243591">
    <property type="component" value="Chromosome"/>
</dbReference>
<dbReference type="OrthoDB" id="2865287at2"/>
<dbReference type="Gene3D" id="2.60.40.2850">
    <property type="match status" value="1"/>
</dbReference>
<accession>A0A291KJM7</accession>
<reference evidence="1 2" key="1">
    <citation type="submission" date="2017-09" db="EMBL/GenBank/DDBJ databases">
        <title>Complete Genome Sequences of Two Strains of the Meat Spoilage Bacterium Brochothrix thermosphacta Isolated from Ground Chicken.</title>
        <authorList>
            <person name="Paoli G.C."/>
            <person name="Wijey C."/>
            <person name="Chen C.-Y."/>
            <person name="Nguyen L."/>
            <person name="Yan X."/>
            <person name="Irwin P.L."/>
        </authorList>
    </citation>
    <scope>NUCLEOTIDE SEQUENCE [LARGE SCALE GENOMIC DNA]</scope>
    <source>
        <strain evidence="1 2">BI</strain>
    </source>
</reference>
<proteinExistence type="predicted"/>
<sequence length="96" mass="10765">MPLNAKALDAQGSDMARVASGPKDGGYWIRGYKWAWPLEQVVSEYKHYTKRSHGSVVNGNGTYNSGGWTKSKNRFSRATANWTPWGTNKAYYDSTK</sequence>
<name>A0A291KJM7_BROTH</name>